<dbReference type="InterPro" id="IPR000748">
    <property type="entry name" value="PsdUridine_synth_RsuA/RluB/E/F"/>
</dbReference>
<feature type="compositionally biased region" description="Basic and acidic residues" evidence="7">
    <location>
        <begin position="14"/>
        <end position="43"/>
    </location>
</feature>
<evidence type="ECO:0000259" key="8">
    <source>
        <dbReference type="SMART" id="SM00363"/>
    </source>
</evidence>
<dbReference type="AlphaFoldDB" id="A0A4R7BRR5"/>
<dbReference type="SUPFAM" id="SSF55174">
    <property type="entry name" value="Alpha-L RNA-binding motif"/>
    <property type="match status" value="1"/>
</dbReference>
<dbReference type="PROSITE" id="PS01149">
    <property type="entry name" value="PSI_RSU"/>
    <property type="match status" value="1"/>
</dbReference>
<dbReference type="InterPro" id="IPR018496">
    <property type="entry name" value="PsdUridine_synth_RsuA/RluB_CS"/>
</dbReference>
<reference evidence="9 10" key="1">
    <citation type="submission" date="2019-03" db="EMBL/GenBank/DDBJ databases">
        <title>Genomic Encyclopedia of Type Strains, Phase IV (KMG-IV): sequencing the most valuable type-strain genomes for metagenomic binning, comparative biology and taxonomic classification.</title>
        <authorList>
            <person name="Goeker M."/>
        </authorList>
    </citation>
    <scope>NUCLEOTIDE SEQUENCE [LARGE SCALE GENOMIC DNA]</scope>
    <source>
        <strain evidence="9 10">DSM 25903</strain>
    </source>
</reference>
<feature type="compositionally biased region" description="Gly residues" evidence="7">
    <location>
        <begin position="524"/>
        <end position="540"/>
    </location>
</feature>
<dbReference type="Proteomes" id="UP000295122">
    <property type="component" value="Unassembled WGS sequence"/>
</dbReference>
<evidence type="ECO:0000256" key="6">
    <source>
        <dbReference type="RuleBase" id="RU003887"/>
    </source>
</evidence>
<evidence type="ECO:0000256" key="7">
    <source>
        <dbReference type="SAM" id="MobiDB-lite"/>
    </source>
</evidence>
<dbReference type="Pfam" id="PF01479">
    <property type="entry name" value="S4"/>
    <property type="match status" value="1"/>
</dbReference>
<dbReference type="GO" id="GO:0000455">
    <property type="term" value="P:enzyme-directed rRNA pseudouridine synthesis"/>
    <property type="evidence" value="ECO:0007669"/>
    <property type="project" value="UniProtKB-ARBA"/>
</dbReference>
<evidence type="ECO:0000256" key="1">
    <source>
        <dbReference type="ARBA" id="ARBA00000073"/>
    </source>
</evidence>
<feature type="region of interest" description="Disordered" evidence="7">
    <location>
        <begin position="1"/>
        <end position="102"/>
    </location>
</feature>
<dbReference type="InterPro" id="IPR020094">
    <property type="entry name" value="TruA/RsuA/RluB/E/F_N"/>
</dbReference>
<evidence type="ECO:0000256" key="2">
    <source>
        <dbReference type="ARBA" id="ARBA00008348"/>
    </source>
</evidence>
<keyword evidence="3 5" id="KW-0694">RNA-binding</keyword>
<dbReference type="Gene3D" id="3.10.290.10">
    <property type="entry name" value="RNA-binding S4 domain"/>
    <property type="match status" value="1"/>
</dbReference>
<organism evidence="9 10">
    <name type="scientific">Enterovirga rhinocerotis</name>
    <dbReference type="NCBI Taxonomy" id="1339210"/>
    <lineage>
        <taxon>Bacteria</taxon>
        <taxon>Pseudomonadati</taxon>
        <taxon>Pseudomonadota</taxon>
        <taxon>Alphaproteobacteria</taxon>
        <taxon>Hyphomicrobiales</taxon>
        <taxon>Methylobacteriaceae</taxon>
        <taxon>Enterovirga</taxon>
    </lineage>
</organism>
<dbReference type="PANTHER" id="PTHR47683">
    <property type="entry name" value="PSEUDOURIDINE SYNTHASE FAMILY PROTEIN-RELATED"/>
    <property type="match status" value="1"/>
</dbReference>
<accession>A0A4R7BRR5</accession>
<keyword evidence="10" id="KW-1185">Reference proteome</keyword>
<dbReference type="InterPro" id="IPR006145">
    <property type="entry name" value="PsdUridine_synth_RsuA/RluA"/>
</dbReference>
<dbReference type="CDD" id="cd00165">
    <property type="entry name" value="S4"/>
    <property type="match status" value="1"/>
</dbReference>
<protein>
    <recommendedName>
        <fullName evidence="6">Pseudouridine synthase</fullName>
        <ecNumber evidence="6">5.4.99.-</ecNumber>
    </recommendedName>
</protein>
<sequence>MNPLCYQHPMTDTNDDHPRPPRGARARDDRRPAKGGRPFDKASGKPPGKAPGRFPGKPGGKGPGKPRFGTGPARSGPDGAPRDPGRRVARPAASDAQPVVEAVPSEERIAKVIARAGVASRRDAEAMIEAGRVTLNGAPLTSPAINVGPNDVITVDGEALPSRERTRLWLFHKPRGLVTTFRDPEGRPTVFDSLPEEMPRVVAIGRLDINTEGLLLLTNDGGLAKVVAHPETGWTRRYRARARGEVTQADLDRLRKGITIDGMEYGPVEAVLDRVQGDNSWISISLREGKNREVKRILEHLGLQVNRLIRLSFGPFQLGELESGLVEEIRTKVLKEQLGESLAAEAGADFESPVRTPIAPFGKPAQLQARPPRSRNAALRGEQGRPERPPRPDFDRPPRAAPFERGDRRSARPKEQREERPRDLVWRADDDARPSRPPRRDRREDPKAERAASASKPRSRAKPIEGGEGRRVLVERIVAPPREERRPRAENVDRRRWKDEASDRSEGGFRGGGKGRGAPAAPRGGFGGRPGPGRPAGGGKRPSPGDRPRPGGRPGPRPPRS</sequence>
<comment type="similarity">
    <text evidence="2 6">Belongs to the pseudouridine synthase RsuA family.</text>
</comment>
<dbReference type="NCBIfam" id="TIGR00093">
    <property type="entry name" value="pseudouridine synthase"/>
    <property type="match status" value="1"/>
</dbReference>
<feature type="compositionally biased region" description="Low complexity" evidence="7">
    <location>
        <begin position="44"/>
        <end position="56"/>
    </location>
</feature>
<name>A0A4R7BRR5_9HYPH</name>
<evidence type="ECO:0000256" key="5">
    <source>
        <dbReference type="PROSITE-ProRule" id="PRU00182"/>
    </source>
</evidence>
<dbReference type="SMART" id="SM00363">
    <property type="entry name" value="S4"/>
    <property type="match status" value="1"/>
</dbReference>
<gene>
    <name evidence="9" type="ORF">EV668_3947</name>
</gene>
<feature type="region of interest" description="Disordered" evidence="7">
    <location>
        <begin position="353"/>
        <end position="561"/>
    </location>
</feature>
<dbReference type="EC" id="5.4.99.-" evidence="6"/>
<dbReference type="Gene3D" id="3.30.70.580">
    <property type="entry name" value="Pseudouridine synthase I, catalytic domain, N-terminal subdomain"/>
    <property type="match status" value="1"/>
</dbReference>
<feature type="domain" description="RNA-binding S4" evidence="8">
    <location>
        <begin position="107"/>
        <end position="164"/>
    </location>
</feature>
<dbReference type="Pfam" id="PF00849">
    <property type="entry name" value="PseudoU_synth_2"/>
    <property type="match status" value="1"/>
</dbReference>
<comment type="caution">
    <text evidence="9">The sequence shown here is derived from an EMBL/GenBank/DDBJ whole genome shotgun (WGS) entry which is preliminary data.</text>
</comment>
<dbReference type="PANTHER" id="PTHR47683:SF3">
    <property type="entry name" value="RIBOSOMAL LARGE SUBUNIT PSEUDOURIDINE SYNTHASE B"/>
    <property type="match status" value="1"/>
</dbReference>
<dbReference type="PROSITE" id="PS50889">
    <property type="entry name" value="S4"/>
    <property type="match status" value="1"/>
</dbReference>
<proteinExistence type="inferred from homology"/>
<dbReference type="EMBL" id="SNZR01000015">
    <property type="protein sequence ID" value="TDR88081.1"/>
    <property type="molecule type" value="Genomic_DNA"/>
</dbReference>
<dbReference type="Gene3D" id="3.30.70.1560">
    <property type="entry name" value="Alpha-L RNA-binding motif"/>
    <property type="match status" value="1"/>
</dbReference>
<evidence type="ECO:0000313" key="9">
    <source>
        <dbReference type="EMBL" id="TDR88081.1"/>
    </source>
</evidence>
<keyword evidence="4 6" id="KW-0413">Isomerase</keyword>
<evidence type="ECO:0000313" key="10">
    <source>
        <dbReference type="Proteomes" id="UP000295122"/>
    </source>
</evidence>
<dbReference type="InterPro" id="IPR020103">
    <property type="entry name" value="PsdUridine_synth_cat_dom_sf"/>
</dbReference>
<dbReference type="GO" id="GO:0120159">
    <property type="term" value="F:rRNA pseudouridine synthase activity"/>
    <property type="evidence" value="ECO:0007669"/>
    <property type="project" value="UniProtKB-ARBA"/>
</dbReference>
<dbReference type="GO" id="GO:0003723">
    <property type="term" value="F:RNA binding"/>
    <property type="evidence" value="ECO:0007669"/>
    <property type="project" value="UniProtKB-KW"/>
</dbReference>
<evidence type="ECO:0000256" key="4">
    <source>
        <dbReference type="ARBA" id="ARBA00023235"/>
    </source>
</evidence>
<dbReference type="FunFam" id="3.10.290.10:FF:000003">
    <property type="entry name" value="Pseudouridine synthase"/>
    <property type="match status" value="1"/>
</dbReference>
<comment type="catalytic activity">
    <reaction evidence="1">
        <text>a uridine in RNA = a pseudouridine in RNA</text>
        <dbReference type="Rhea" id="RHEA:48348"/>
        <dbReference type="Rhea" id="RHEA-COMP:12068"/>
        <dbReference type="Rhea" id="RHEA-COMP:12069"/>
        <dbReference type="ChEBI" id="CHEBI:65314"/>
        <dbReference type="ChEBI" id="CHEBI:65315"/>
    </reaction>
</comment>
<dbReference type="InterPro" id="IPR050343">
    <property type="entry name" value="RsuA_PseudoU_synthase"/>
</dbReference>
<feature type="compositionally biased region" description="Pro residues" evidence="7">
    <location>
        <begin position="551"/>
        <end position="561"/>
    </location>
</feature>
<feature type="compositionally biased region" description="Basic and acidic residues" evidence="7">
    <location>
        <begin position="481"/>
        <end position="507"/>
    </location>
</feature>
<dbReference type="InterPro" id="IPR042092">
    <property type="entry name" value="PsdUridine_s_RsuA/RluB/E/F_cat"/>
</dbReference>
<dbReference type="InterPro" id="IPR002942">
    <property type="entry name" value="S4_RNA-bd"/>
</dbReference>
<dbReference type="InterPro" id="IPR036986">
    <property type="entry name" value="S4_RNA-bd_sf"/>
</dbReference>
<feature type="compositionally biased region" description="Basic and acidic residues" evidence="7">
    <location>
        <begin position="462"/>
        <end position="474"/>
    </location>
</feature>
<dbReference type="SUPFAM" id="SSF55120">
    <property type="entry name" value="Pseudouridine synthase"/>
    <property type="match status" value="1"/>
</dbReference>
<feature type="compositionally biased region" description="Basic and acidic residues" evidence="7">
    <location>
        <begin position="441"/>
        <end position="450"/>
    </location>
</feature>
<feature type="compositionally biased region" description="Basic and acidic residues" evidence="7">
    <location>
        <begin position="382"/>
        <end position="434"/>
    </location>
</feature>
<evidence type="ECO:0000256" key="3">
    <source>
        <dbReference type="ARBA" id="ARBA00022884"/>
    </source>
</evidence>